<evidence type="ECO:0000256" key="1">
    <source>
        <dbReference type="ARBA" id="ARBA00004429"/>
    </source>
</evidence>
<evidence type="ECO:0000256" key="3">
    <source>
        <dbReference type="ARBA" id="ARBA00022475"/>
    </source>
</evidence>
<keyword evidence="5 8" id="KW-0812">Transmembrane</keyword>
<keyword evidence="6 8" id="KW-1133">Transmembrane helix</keyword>
<evidence type="ECO:0000256" key="7">
    <source>
        <dbReference type="ARBA" id="ARBA00023136"/>
    </source>
</evidence>
<feature type="transmembrane region" description="Helical" evidence="8">
    <location>
        <begin position="180"/>
        <end position="203"/>
    </location>
</feature>
<dbReference type="AlphaFoldDB" id="A0A426FL34"/>
<evidence type="ECO:0000256" key="5">
    <source>
        <dbReference type="ARBA" id="ARBA00022692"/>
    </source>
</evidence>
<dbReference type="EMBL" id="RRUE01000002">
    <property type="protein sequence ID" value="RRN43440.1"/>
    <property type="molecule type" value="Genomic_DNA"/>
</dbReference>
<evidence type="ECO:0000313" key="10">
    <source>
        <dbReference type="EMBL" id="RRN43440.1"/>
    </source>
</evidence>
<accession>A0A426FL34</accession>
<dbReference type="PRINTS" id="PR00812">
    <property type="entry name" value="BCTERIALGSPF"/>
</dbReference>
<evidence type="ECO:0000259" key="9">
    <source>
        <dbReference type="Pfam" id="PF00482"/>
    </source>
</evidence>
<keyword evidence="11" id="KW-1185">Reference proteome</keyword>
<name>A0A426FL34_9BURK</name>
<evidence type="ECO:0000256" key="2">
    <source>
        <dbReference type="ARBA" id="ARBA00005745"/>
    </source>
</evidence>
<keyword evidence="3" id="KW-1003">Cell membrane</keyword>
<evidence type="ECO:0000256" key="6">
    <source>
        <dbReference type="ARBA" id="ARBA00022989"/>
    </source>
</evidence>
<sequence>MAATTTAAARAAREKPKVKEYTFVWEGRDRAGKTLKGETRASGETVVVNTLRRQGIVVTRIKKQRYKAARGKIQDKDITLFTRQLATMMKAGVPLLQAFDIVAKGTDNGAVAKLFTDIKADVETGTSLSQAFRKYPLYFDNLFCNLVGAGEQAGILDDLLDRLAMYKEKMEAIKAKIKSALFYPTAVMVVAFIVVAVIMLFVVPAFKSVFESFGADLPAPTLFVMALSDYFVANWYIIFGGIGLGIYFFLQAWKRSPKMQMFMDRLFLKLPIFGPVIRKATIARWLRTLSTMFAAGVPLVEALDSVGGAAGNVVYLQATKKIQQEVSTGTSLTVAMNNANVFPNMVLQMASIGEESGSLDSMLGKSADVYEREVDDAVEGLSSLMEPLIMVVLGTLIGGLVVAMYLPIFKLGQVV</sequence>
<feature type="domain" description="Type II secretion system protein GspF" evidence="9">
    <location>
        <begin position="81"/>
        <end position="204"/>
    </location>
</feature>
<proteinExistence type="inferred from homology"/>
<organism evidence="10 11">
    <name type="scientific">Lautropia dentalis</name>
    <dbReference type="NCBI Taxonomy" id="2490857"/>
    <lineage>
        <taxon>Bacteria</taxon>
        <taxon>Pseudomonadati</taxon>
        <taxon>Pseudomonadota</taxon>
        <taxon>Betaproteobacteria</taxon>
        <taxon>Burkholderiales</taxon>
        <taxon>Burkholderiaceae</taxon>
        <taxon>Lautropia</taxon>
    </lineage>
</organism>
<gene>
    <name evidence="10" type="ORF">EHV23_08215</name>
</gene>
<feature type="transmembrane region" description="Helical" evidence="8">
    <location>
        <begin position="233"/>
        <end position="253"/>
    </location>
</feature>
<dbReference type="PANTHER" id="PTHR30012">
    <property type="entry name" value="GENERAL SECRETION PATHWAY PROTEIN"/>
    <property type="match status" value="1"/>
</dbReference>
<feature type="domain" description="Type II secretion system protein GspF" evidence="9">
    <location>
        <begin position="285"/>
        <end position="407"/>
    </location>
</feature>
<dbReference type="InterPro" id="IPR042094">
    <property type="entry name" value="T2SS_GspF_sf"/>
</dbReference>
<dbReference type="InterPro" id="IPR018076">
    <property type="entry name" value="T2SS_GspF_dom"/>
</dbReference>
<evidence type="ECO:0000256" key="4">
    <source>
        <dbReference type="ARBA" id="ARBA00022519"/>
    </source>
</evidence>
<dbReference type="Pfam" id="PF00482">
    <property type="entry name" value="T2SSF"/>
    <property type="match status" value="2"/>
</dbReference>
<evidence type="ECO:0000313" key="11">
    <source>
        <dbReference type="Proteomes" id="UP000270261"/>
    </source>
</evidence>
<feature type="transmembrane region" description="Helical" evidence="8">
    <location>
        <begin position="388"/>
        <end position="408"/>
    </location>
</feature>
<dbReference type="PANTHER" id="PTHR30012:SF7">
    <property type="entry name" value="PROTEIN TRANSPORT PROTEIN HOFC HOMOLOG"/>
    <property type="match status" value="1"/>
</dbReference>
<dbReference type="RefSeq" id="WP_125095652.1">
    <property type="nucleotide sequence ID" value="NZ_RRUE01000002.1"/>
</dbReference>
<dbReference type="GO" id="GO:0015628">
    <property type="term" value="P:protein secretion by the type II secretion system"/>
    <property type="evidence" value="ECO:0007669"/>
    <property type="project" value="TreeGrafter"/>
</dbReference>
<dbReference type="FunFam" id="1.20.81.30:FF:000001">
    <property type="entry name" value="Type II secretion system protein F"/>
    <property type="match status" value="2"/>
</dbReference>
<protein>
    <submittedName>
        <fullName evidence="10">Type II secretion system F family protein</fullName>
    </submittedName>
</protein>
<keyword evidence="4" id="KW-0997">Cell inner membrane</keyword>
<dbReference type="OrthoDB" id="9805682at2"/>
<dbReference type="GO" id="GO:0005886">
    <property type="term" value="C:plasma membrane"/>
    <property type="evidence" value="ECO:0007669"/>
    <property type="project" value="UniProtKB-SubCell"/>
</dbReference>
<comment type="subcellular location">
    <subcellularLocation>
        <location evidence="1">Cell inner membrane</location>
        <topology evidence="1">Multi-pass membrane protein</topology>
    </subcellularLocation>
</comment>
<keyword evidence="7 8" id="KW-0472">Membrane</keyword>
<comment type="similarity">
    <text evidence="2">Belongs to the GSP F family.</text>
</comment>
<reference evidence="10 11" key="1">
    <citation type="submission" date="2018-11" db="EMBL/GenBank/DDBJ databases">
        <title>Genome sequencing of Lautropia sp. KCOM 2505 (= ChDC F240).</title>
        <authorList>
            <person name="Kook J.-K."/>
            <person name="Park S.-N."/>
            <person name="Lim Y.K."/>
        </authorList>
    </citation>
    <scope>NUCLEOTIDE SEQUENCE [LARGE SCALE GENOMIC DNA]</scope>
    <source>
        <strain evidence="10 11">KCOM 2505</strain>
    </source>
</reference>
<dbReference type="Proteomes" id="UP000270261">
    <property type="component" value="Unassembled WGS sequence"/>
</dbReference>
<evidence type="ECO:0000256" key="8">
    <source>
        <dbReference type="SAM" id="Phobius"/>
    </source>
</evidence>
<dbReference type="Gene3D" id="1.20.81.30">
    <property type="entry name" value="Type II secretion system (T2SS), domain F"/>
    <property type="match status" value="2"/>
</dbReference>
<dbReference type="InterPro" id="IPR003004">
    <property type="entry name" value="GspF/PilC"/>
</dbReference>
<comment type="caution">
    <text evidence="10">The sequence shown here is derived from an EMBL/GenBank/DDBJ whole genome shotgun (WGS) entry which is preliminary data.</text>
</comment>